<keyword evidence="4" id="KW-1185">Reference proteome</keyword>
<evidence type="ECO:0000313" key="4">
    <source>
        <dbReference type="Proteomes" id="UP000243799"/>
    </source>
</evidence>
<reference evidence="4" key="1">
    <citation type="submission" date="2016-10" db="EMBL/GenBank/DDBJ databases">
        <authorList>
            <person name="Varghese N."/>
            <person name="Submissions S."/>
        </authorList>
    </citation>
    <scope>NUCLEOTIDE SEQUENCE [LARGE SCALE GENOMIC DNA]</scope>
    <source>
        <strain evidence="4">CGMCC 4.3568</strain>
    </source>
</reference>
<dbReference type="EMBL" id="FOKG01000004">
    <property type="protein sequence ID" value="SFB06783.1"/>
    <property type="molecule type" value="Genomic_DNA"/>
</dbReference>
<accession>A0A1I0Y3J2</accession>
<sequence length="327" mass="36373">MTTRLPHTLAAMRAGVVDGYKASKIADVTGCLSDDLARLADERLSQRLAGKDPTRLRRAAHHVVAQVVPDGYAKRVARRRAERSVQLVPQGEGMATLIADLPAETATSIYTRIDREARRLRHAGATDTLDQLRADLFGKMCLRDGTGSGAVRAEVFVYVAATTLLGLDDEPAEMTGHGYIPAWLARQIATGPNTVWRRILTDTITGHPIDLGRTRYRPPAPLDEFVRIRDRECRASGCYRPSQSCELDHSLDWHKHGTTTEKRLISLCKTHHRLKDQPGWNYTVNPADNTLTITTPTGQHHTTRPPRLHQPVSNCSCRPPHSRSPRD</sequence>
<protein>
    <recommendedName>
        <fullName evidence="2">DUF222 domain-containing protein</fullName>
    </recommendedName>
</protein>
<name>A0A1I0Y3J2_9PSEU</name>
<evidence type="ECO:0000259" key="2">
    <source>
        <dbReference type="Pfam" id="PF02720"/>
    </source>
</evidence>
<dbReference type="STRING" id="490629.SAMN05216266_104153"/>
<dbReference type="CDD" id="cd00085">
    <property type="entry name" value="HNHc"/>
    <property type="match status" value="1"/>
</dbReference>
<gene>
    <name evidence="3" type="ORF">SAMN05216266_104153</name>
</gene>
<dbReference type="InterPro" id="IPR003615">
    <property type="entry name" value="HNH_nuc"/>
</dbReference>
<evidence type="ECO:0000256" key="1">
    <source>
        <dbReference type="SAM" id="MobiDB-lite"/>
    </source>
</evidence>
<dbReference type="InterPro" id="IPR003870">
    <property type="entry name" value="DUF222"/>
</dbReference>
<dbReference type="Proteomes" id="UP000243799">
    <property type="component" value="Unassembled WGS sequence"/>
</dbReference>
<feature type="domain" description="DUF222" evidence="2">
    <location>
        <begin position="1"/>
        <end position="230"/>
    </location>
</feature>
<dbReference type="AlphaFoldDB" id="A0A1I0Y3J2"/>
<proteinExistence type="predicted"/>
<dbReference type="Pfam" id="PF02720">
    <property type="entry name" value="DUF222"/>
    <property type="match status" value="1"/>
</dbReference>
<organism evidence="3 4">
    <name type="scientific">Amycolatopsis marina</name>
    <dbReference type="NCBI Taxonomy" id="490629"/>
    <lineage>
        <taxon>Bacteria</taxon>
        <taxon>Bacillati</taxon>
        <taxon>Actinomycetota</taxon>
        <taxon>Actinomycetes</taxon>
        <taxon>Pseudonocardiales</taxon>
        <taxon>Pseudonocardiaceae</taxon>
        <taxon>Amycolatopsis</taxon>
    </lineage>
</organism>
<evidence type="ECO:0000313" key="3">
    <source>
        <dbReference type="EMBL" id="SFB06783.1"/>
    </source>
</evidence>
<feature type="region of interest" description="Disordered" evidence="1">
    <location>
        <begin position="293"/>
        <end position="327"/>
    </location>
</feature>